<organism evidence="4 5">
    <name type="scientific">Acanthoscelides obtectus</name>
    <name type="common">Bean weevil</name>
    <name type="synonym">Bruchus obtectus</name>
    <dbReference type="NCBI Taxonomy" id="200917"/>
    <lineage>
        <taxon>Eukaryota</taxon>
        <taxon>Metazoa</taxon>
        <taxon>Ecdysozoa</taxon>
        <taxon>Arthropoda</taxon>
        <taxon>Hexapoda</taxon>
        <taxon>Insecta</taxon>
        <taxon>Pterygota</taxon>
        <taxon>Neoptera</taxon>
        <taxon>Endopterygota</taxon>
        <taxon>Coleoptera</taxon>
        <taxon>Polyphaga</taxon>
        <taxon>Cucujiformia</taxon>
        <taxon>Chrysomeloidea</taxon>
        <taxon>Chrysomelidae</taxon>
        <taxon>Bruchinae</taxon>
        <taxon>Bruchini</taxon>
        <taxon>Acanthoscelides</taxon>
    </lineage>
</organism>
<evidence type="ECO:0000256" key="2">
    <source>
        <dbReference type="SAM" id="MobiDB-lite"/>
    </source>
</evidence>
<keyword evidence="5" id="KW-1185">Reference proteome</keyword>
<gene>
    <name evidence="4" type="ORF">ACAOBT_LOCUS23125</name>
</gene>
<protein>
    <recommendedName>
        <fullName evidence="3">BESS domain-containing protein</fullName>
    </recommendedName>
</protein>
<sequence>MPTLIYKEKYNSKIGKKGQKILHSLENYEKRANKTMTEDDNYHFALSLVPSLIALPRHLNTKCRIEIMQTISKYATRTEANQTSDTPPPPHQPTYSITHYPSQSGLVQHPQEHYGVFQNAAKQQINSTLPPAPSPAKSVRSYYSHFSEDDSQFSIFNMN</sequence>
<evidence type="ECO:0000259" key="3">
    <source>
        <dbReference type="PROSITE" id="PS51031"/>
    </source>
</evidence>
<comment type="subcellular location">
    <subcellularLocation>
        <location evidence="1">Nucleus</location>
    </subcellularLocation>
</comment>
<proteinExistence type="predicted"/>
<feature type="region of interest" description="Disordered" evidence="2">
    <location>
        <begin position="77"/>
        <end position="102"/>
    </location>
</feature>
<dbReference type="AlphaFoldDB" id="A0A9P0LN68"/>
<name>A0A9P0LN68_ACAOB</name>
<evidence type="ECO:0000313" key="5">
    <source>
        <dbReference type="Proteomes" id="UP001152888"/>
    </source>
</evidence>
<dbReference type="EMBL" id="CAKOFQ010007255">
    <property type="protein sequence ID" value="CAH1996264.1"/>
    <property type="molecule type" value="Genomic_DNA"/>
</dbReference>
<dbReference type="InterPro" id="IPR004210">
    <property type="entry name" value="BESS_motif"/>
</dbReference>
<keyword evidence="1" id="KW-0539">Nucleus</keyword>
<dbReference type="PROSITE" id="PS51031">
    <property type="entry name" value="BESS"/>
    <property type="match status" value="1"/>
</dbReference>
<dbReference type="GO" id="GO:0003677">
    <property type="term" value="F:DNA binding"/>
    <property type="evidence" value="ECO:0007669"/>
    <property type="project" value="InterPro"/>
</dbReference>
<dbReference type="Pfam" id="PF02944">
    <property type="entry name" value="BESS"/>
    <property type="match status" value="1"/>
</dbReference>
<feature type="domain" description="BESS" evidence="3">
    <location>
        <begin position="38"/>
        <end position="77"/>
    </location>
</feature>
<evidence type="ECO:0000313" key="4">
    <source>
        <dbReference type="EMBL" id="CAH1996264.1"/>
    </source>
</evidence>
<dbReference type="Proteomes" id="UP001152888">
    <property type="component" value="Unassembled WGS sequence"/>
</dbReference>
<accession>A0A9P0LN68</accession>
<dbReference type="GO" id="GO:0005634">
    <property type="term" value="C:nucleus"/>
    <property type="evidence" value="ECO:0007669"/>
    <property type="project" value="UniProtKB-SubCell"/>
</dbReference>
<evidence type="ECO:0000256" key="1">
    <source>
        <dbReference type="PROSITE-ProRule" id="PRU00371"/>
    </source>
</evidence>
<reference evidence="4" key="1">
    <citation type="submission" date="2022-03" db="EMBL/GenBank/DDBJ databases">
        <authorList>
            <person name="Sayadi A."/>
        </authorList>
    </citation>
    <scope>NUCLEOTIDE SEQUENCE</scope>
</reference>
<comment type="caution">
    <text evidence="4">The sequence shown here is derived from an EMBL/GenBank/DDBJ whole genome shotgun (WGS) entry which is preliminary data.</text>
</comment>
<feature type="compositionally biased region" description="Polar residues" evidence="2">
    <location>
        <begin position="93"/>
        <end position="102"/>
    </location>
</feature>